<dbReference type="EMBL" id="FNWU01000034">
    <property type="protein sequence ID" value="SEH68494.1"/>
    <property type="molecule type" value="Genomic_DNA"/>
</dbReference>
<keyword evidence="2" id="KW-1185">Reference proteome</keyword>
<evidence type="ECO:0000313" key="1">
    <source>
        <dbReference type="EMBL" id="SEH68494.1"/>
    </source>
</evidence>
<protein>
    <submittedName>
        <fullName evidence="1">Uncharacterized protein</fullName>
    </submittedName>
</protein>
<proteinExistence type="predicted"/>
<dbReference type="Proteomes" id="UP000199215">
    <property type="component" value="Unassembled WGS sequence"/>
</dbReference>
<accession>A0A1H6K660</accession>
<organism evidence="1 2">
    <name type="scientific">Halopenitus malekzadehii</name>
    <dbReference type="NCBI Taxonomy" id="1267564"/>
    <lineage>
        <taxon>Archaea</taxon>
        <taxon>Methanobacteriati</taxon>
        <taxon>Methanobacteriota</taxon>
        <taxon>Stenosarchaea group</taxon>
        <taxon>Halobacteria</taxon>
        <taxon>Halobacteriales</taxon>
        <taxon>Haloferacaceae</taxon>
        <taxon>Halopenitus</taxon>
    </lineage>
</organism>
<sequence length="36" mass="4195">MTHSDTEQEEEADAERFPSFDGVRWTSCTLKDFTDL</sequence>
<evidence type="ECO:0000313" key="2">
    <source>
        <dbReference type="Proteomes" id="UP000199215"/>
    </source>
</evidence>
<name>A0A1H6K660_9EURY</name>
<dbReference type="AlphaFoldDB" id="A0A1H6K660"/>
<reference evidence="1 2" key="1">
    <citation type="submission" date="2016-10" db="EMBL/GenBank/DDBJ databases">
        <authorList>
            <person name="de Groot N.N."/>
        </authorList>
    </citation>
    <scope>NUCLEOTIDE SEQUENCE [LARGE SCALE GENOMIC DNA]</scope>
    <source>
        <strain evidence="1 2">IBRC-M10418</strain>
    </source>
</reference>
<gene>
    <name evidence="1" type="ORF">SAMN05192561_1341</name>
</gene>